<evidence type="ECO:0000256" key="4">
    <source>
        <dbReference type="ARBA" id="ARBA00022801"/>
    </source>
</evidence>
<accession>A0A4S2MFI4</accession>
<comment type="similarity">
    <text evidence="7">Belongs to the exonuclease superfamily. TREX family.</text>
</comment>
<name>A0A4S2MFI4_OPIFE</name>
<keyword evidence="2" id="KW-0540">Nuclease</keyword>
<dbReference type="GO" id="GO:0006308">
    <property type="term" value="P:DNA catabolic process"/>
    <property type="evidence" value="ECO:0007669"/>
    <property type="project" value="TreeGrafter"/>
</dbReference>
<evidence type="ECO:0000256" key="8">
    <source>
        <dbReference type="SAM" id="SignalP"/>
    </source>
</evidence>
<evidence type="ECO:0000256" key="6">
    <source>
        <dbReference type="ARBA" id="ARBA00022842"/>
    </source>
</evidence>
<dbReference type="OrthoDB" id="10250935at2759"/>
<dbReference type="GO" id="GO:0005737">
    <property type="term" value="C:cytoplasm"/>
    <property type="evidence" value="ECO:0007669"/>
    <property type="project" value="TreeGrafter"/>
</dbReference>
<protein>
    <recommendedName>
        <fullName evidence="9">Exonuclease domain-containing protein</fullName>
    </recommendedName>
</protein>
<evidence type="ECO:0000259" key="9">
    <source>
        <dbReference type="SMART" id="SM00479"/>
    </source>
</evidence>
<reference evidence="10 11" key="1">
    <citation type="journal article" date="2019" name="BMC Genomics">
        <title>New insights from Opisthorchis felineus genome: update on genomics of the epidemiologically important liver flukes.</title>
        <authorList>
            <person name="Ershov N.I."/>
            <person name="Mordvinov V.A."/>
            <person name="Prokhortchouk E.B."/>
            <person name="Pakharukova M.Y."/>
            <person name="Gunbin K.V."/>
            <person name="Ustyantsev K."/>
            <person name="Genaev M.A."/>
            <person name="Blinov A.G."/>
            <person name="Mazur A."/>
            <person name="Boulygina E."/>
            <person name="Tsygankova S."/>
            <person name="Khrameeva E."/>
            <person name="Chekanov N."/>
            <person name="Fan G."/>
            <person name="Xiao A."/>
            <person name="Zhang H."/>
            <person name="Xu X."/>
            <person name="Yang H."/>
            <person name="Solovyev V."/>
            <person name="Lee S.M."/>
            <person name="Liu X."/>
            <person name="Afonnikov D.A."/>
            <person name="Skryabin K.G."/>
        </authorList>
    </citation>
    <scope>NUCLEOTIDE SEQUENCE [LARGE SCALE GENOMIC DNA]</scope>
    <source>
        <strain evidence="10">AK-0245</strain>
        <tissue evidence="10">Whole organism</tissue>
    </source>
</reference>
<feature type="chain" id="PRO_5033448048" description="Exonuclease domain-containing protein" evidence="8">
    <location>
        <begin position="23"/>
        <end position="303"/>
    </location>
</feature>
<dbReference type="SMART" id="SM00479">
    <property type="entry name" value="EXOIII"/>
    <property type="match status" value="1"/>
</dbReference>
<evidence type="ECO:0000256" key="5">
    <source>
        <dbReference type="ARBA" id="ARBA00022839"/>
    </source>
</evidence>
<dbReference type="STRING" id="147828.A0A4S2MFI4"/>
<evidence type="ECO:0000313" key="11">
    <source>
        <dbReference type="Proteomes" id="UP000308267"/>
    </source>
</evidence>
<organism evidence="10 11">
    <name type="scientific">Opisthorchis felineus</name>
    <dbReference type="NCBI Taxonomy" id="147828"/>
    <lineage>
        <taxon>Eukaryota</taxon>
        <taxon>Metazoa</taxon>
        <taxon>Spiralia</taxon>
        <taxon>Lophotrochozoa</taxon>
        <taxon>Platyhelminthes</taxon>
        <taxon>Trematoda</taxon>
        <taxon>Digenea</taxon>
        <taxon>Opisthorchiida</taxon>
        <taxon>Opisthorchiata</taxon>
        <taxon>Opisthorchiidae</taxon>
        <taxon>Opisthorchis</taxon>
    </lineage>
</organism>
<dbReference type="PANTHER" id="PTHR13058">
    <property type="entry name" value="THREE PRIME REPAIR EXONUCLEASE 1, 2"/>
    <property type="match status" value="1"/>
</dbReference>
<dbReference type="InterPro" id="IPR012337">
    <property type="entry name" value="RNaseH-like_sf"/>
</dbReference>
<dbReference type="Gene3D" id="3.30.420.10">
    <property type="entry name" value="Ribonuclease H-like superfamily/Ribonuclease H"/>
    <property type="match status" value="1"/>
</dbReference>
<dbReference type="GO" id="GO:0046872">
    <property type="term" value="F:metal ion binding"/>
    <property type="evidence" value="ECO:0007669"/>
    <property type="project" value="UniProtKB-KW"/>
</dbReference>
<dbReference type="EMBL" id="SJOL01000569">
    <property type="protein sequence ID" value="TGZ75522.1"/>
    <property type="molecule type" value="Genomic_DNA"/>
</dbReference>
<keyword evidence="8" id="KW-0732">Signal</keyword>
<keyword evidence="5" id="KW-0269">Exonuclease</keyword>
<dbReference type="EMBL" id="SJOL01000569">
    <property type="protein sequence ID" value="TGZ75521.1"/>
    <property type="molecule type" value="Genomic_DNA"/>
</dbReference>
<sequence length="303" mass="33792">MHPSTKAVQRPLLLSSLVFVDLETTGLPSSTFKPEITELCMLATSRFSVEQSEVTHIRVQNKLNLCFYPNRTMNAVAARVSGLNKTNLFHQKDFDSTAVKMIQLFVKRLDPPVCFLAHNGNHFDFPLLRAQLCGVKGEQFCLLDCEDSPIVCADTLPLFTELNHLLLPRTPANDSGFDSMDDRTGPDDKVFPLLHSSPKKPGVSFRLGDVYSRVFGSGHAHAHSAEGDCIAMLKLVHHLGLSAVDWLQVHYTDFNCIPPMYRHPFADQPSDPTDFPYKRCLGDSASSSALKDTVEELSKFRLD</sequence>
<evidence type="ECO:0000313" key="10">
    <source>
        <dbReference type="EMBL" id="TGZ75521.1"/>
    </source>
</evidence>
<keyword evidence="3" id="KW-0479">Metal-binding</keyword>
<keyword evidence="6" id="KW-0460">Magnesium</keyword>
<evidence type="ECO:0000256" key="7">
    <source>
        <dbReference type="ARBA" id="ARBA00025769"/>
    </source>
</evidence>
<dbReference type="GO" id="GO:0008296">
    <property type="term" value="F:3'-5'-DNA exonuclease activity"/>
    <property type="evidence" value="ECO:0007669"/>
    <property type="project" value="TreeGrafter"/>
</dbReference>
<feature type="signal peptide" evidence="8">
    <location>
        <begin position="1"/>
        <end position="22"/>
    </location>
</feature>
<dbReference type="Proteomes" id="UP000308267">
    <property type="component" value="Unassembled WGS sequence"/>
</dbReference>
<feature type="domain" description="Exonuclease" evidence="9">
    <location>
        <begin position="16"/>
        <end position="245"/>
    </location>
</feature>
<dbReference type="AlphaFoldDB" id="A0A4S2MFI4"/>
<dbReference type="SUPFAM" id="SSF53098">
    <property type="entry name" value="Ribonuclease H-like"/>
    <property type="match status" value="1"/>
</dbReference>
<comment type="caution">
    <text evidence="10">The sequence shown here is derived from an EMBL/GenBank/DDBJ whole genome shotgun (WGS) entry which is preliminary data.</text>
</comment>
<dbReference type="InterPro" id="IPR040393">
    <property type="entry name" value="TREX1/2"/>
</dbReference>
<comment type="cofactor">
    <cofactor evidence="1">
        <name>Mg(2+)</name>
        <dbReference type="ChEBI" id="CHEBI:18420"/>
    </cofactor>
</comment>
<dbReference type="InterPro" id="IPR036397">
    <property type="entry name" value="RNaseH_sf"/>
</dbReference>
<dbReference type="PANTHER" id="PTHR13058:SF19">
    <property type="entry name" value="LD40940P"/>
    <property type="match status" value="1"/>
</dbReference>
<dbReference type="GO" id="GO:0003676">
    <property type="term" value="F:nucleic acid binding"/>
    <property type="evidence" value="ECO:0007669"/>
    <property type="project" value="InterPro"/>
</dbReference>
<gene>
    <name evidence="10" type="ORF">CRM22_000319</name>
</gene>
<keyword evidence="4" id="KW-0378">Hydrolase</keyword>
<dbReference type="InterPro" id="IPR013520">
    <property type="entry name" value="Ribonucl_H"/>
</dbReference>
<evidence type="ECO:0000256" key="2">
    <source>
        <dbReference type="ARBA" id="ARBA00022722"/>
    </source>
</evidence>
<evidence type="ECO:0000256" key="1">
    <source>
        <dbReference type="ARBA" id="ARBA00001946"/>
    </source>
</evidence>
<keyword evidence="11" id="KW-1185">Reference proteome</keyword>
<evidence type="ECO:0000256" key="3">
    <source>
        <dbReference type="ARBA" id="ARBA00022723"/>
    </source>
</evidence>
<proteinExistence type="inferred from homology"/>